<keyword evidence="2" id="KW-0472">Membrane</keyword>
<organism evidence="3 4">
    <name type="scientific">Actinophytocola oryzae</name>
    <dbReference type="NCBI Taxonomy" id="502181"/>
    <lineage>
        <taxon>Bacteria</taxon>
        <taxon>Bacillati</taxon>
        <taxon>Actinomycetota</taxon>
        <taxon>Actinomycetes</taxon>
        <taxon>Pseudonocardiales</taxon>
        <taxon>Pseudonocardiaceae</taxon>
    </lineage>
</organism>
<evidence type="ECO:0000313" key="3">
    <source>
        <dbReference type="EMBL" id="TDV55318.1"/>
    </source>
</evidence>
<gene>
    <name evidence="3" type="ORF">CLV71_103559</name>
</gene>
<keyword evidence="2" id="KW-0812">Transmembrane</keyword>
<keyword evidence="4" id="KW-1185">Reference proteome</keyword>
<reference evidence="3 4" key="1">
    <citation type="submission" date="2019-03" db="EMBL/GenBank/DDBJ databases">
        <title>Genomic Encyclopedia of Archaeal and Bacterial Type Strains, Phase II (KMG-II): from individual species to whole genera.</title>
        <authorList>
            <person name="Goeker M."/>
        </authorList>
    </citation>
    <scope>NUCLEOTIDE SEQUENCE [LARGE SCALE GENOMIC DNA]</scope>
    <source>
        <strain evidence="3 4">DSM 45499</strain>
    </source>
</reference>
<dbReference type="AlphaFoldDB" id="A0A4R7W056"/>
<dbReference type="EMBL" id="SOCP01000003">
    <property type="protein sequence ID" value="TDV55318.1"/>
    <property type="molecule type" value="Genomic_DNA"/>
</dbReference>
<dbReference type="RefSeq" id="WP_133902398.1">
    <property type="nucleotide sequence ID" value="NZ_SOCP01000003.1"/>
</dbReference>
<proteinExistence type="predicted"/>
<dbReference type="OrthoDB" id="3695687at2"/>
<evidence type="ECO:0000313" key="4">
    <source>
        <dbReference type="Proteomes" id="UP000294927"/>
    </source>
</evidence>
<feature type="region of interest" description="Disordered" evidence="1">
    <location>
        <begin position="70"/>
        <end position="126"/>
    </location>
</feature>
<sequence length="305" mass="31729">MWAEEDLGAALRAELAQQTPPGPHGGLTDAVARGRRRRRRQQLGAALAAVAAVAGVVTVAVSAGALASGGQDVAATGTTPTEAPWPRADLPAHSPYTTWTPAPTAPPPAGRPIEPVPICDTSDTSGRDLDSVRADLPDLQQRVRQALTAVADDATVGLLVELKMTSTRPNTHDAFTYTADVSDAGGTGSVVFSVGRFTGDPLTAADDQAYDLSNCEAPKRRVLGDGTVLQIYDVAPSEPFVSLDQTLRIYRPDGQLYALSVRNFGSPDFATNPADPGHPDRVGAGRPTLPLTEAQLADLGLAIVG</sequence>
<comment type="caution">
    <text evidence="3">The sequence shown here is derived from an EMBL/GenBank/DDBJ whole genome shotgun (WGS) entry which is preliminary data.</text>
</comment>
<evidence type="ECO:0000256" key="2">
    <source>
        <dbReference type="SAM" id="Phobius"/>
    </source>
</evidence>
<dbReference type="Proteomes" id="UP000294927">
    <property type="component" value="Unassembled WGS sequence"/>
</dbReference>
<accession>A0A4R7W056</accession>
<evidence type="ECO:0000256" key="1">
    <source>
        <dbReference type="SAM" id="MobiDB-lite"/>
    </source>
</evidence>
<keyword evidence="2" id="KW-1133">Transmembrane helix</keyword>
<protein>
    <submittedName>
        <fullName evidence="3">Uncharacterized protein</fullName>
    </submittedName>
</protein>
<name>A0A4R7W056_9PSEU</name>
<feature type="transmembrane region" description="Helical" evidence="2">
    <location>
        <begin position="43"/>
        <end position="66"/>
    </location>
</feature>